<dbReference type="InterPro" id="IPR017459">
    <property type="entry name" value="Glycosyl_Trfase_fam3_N_dom"/>
</dbReference>
<dbReference type="InterPro" id="IPR036320">
    <property type="entry name" value="Glycosyl_Trfase_fam3_N_dom_sf"/>
</dbReference>
<dbReference type="GO" id="GO:0004048">
    <property type="term" value="F:anthranilate phosphoribosyltransferase activity"/>
    <property type="evidence" value="ECO:0007669"/>
    <property type="project" value="UniProtKB-UniRule"/>
</dbReference>
<feature type="binding site" evidence="3">
    <location>
        <position position="90"/>
    </location>
    <ligand>
        <name>5-phospho-alpha-D-ribose 1-diphosphate</name>
        <dbReference type="ChEBI" id="CHEBI:58017"/>
    </ligand>
</feature>
<feature type="binding site" evidence="3">
    <location>
        <position position="228"/>
    </location>
    <ligand>
        <name>Mg(2+)</name>
        <dbReference type="ChEBI" id="CHEBI:18420"/>
        <label>2</label>
    </ligand>
</feature>
<feature type="binding site" evidence="3">
    <location>
        <begin position="85"/>
        <end position="86"/>
    </location>
    <ligand>
        <name>5-phospho-alpha-D-ribose 1-diphosphate</name>
        <dbReference type="ChEBI" id="CHEBI:58017"/>
    </ligand>
</feature>
<dbReference type="NCBIfam" id="TIGR01245">
    <property type="entry name" value="trpD"/>
    <property type="match status" value="1"/>
</dbReference>
<dbReference type="PANTHER" id="PTHR43285:SF2">
    <property type="entry name" value="ANTHRANILATE PHOSPHORIBOSYLTRANSFERASE"/>
    <property type="match status" value="1"/>
</dbReference>
<feature type="binding site" evidence="3">
    <location>
        <begin position="92"/>
        <end position="95"/>
    </location>
    <ligand>
        <name>5-phospho-alpha-D-ribose 1-diphosphate</name>
        <dbReference type="ChEBI" id="CHEBI:58017"/>
    </ligand>
</feature>
<dbReference type="InterPro" id="IPR035902">
    <property type="entry name" value="Nuc_phospho_transferase"/>
</dbReference>
<dbReference type="OrthoDB" id="9806430at2"/>
<keyword evidence="3" id="KW-0028">Amino-acid biosynthesis</keyword>
<evidence type="ECO:0000256" key="2">
    <source>
        <dbReference type="ARBA" id="ARBA00022679"/>
    </source>
</evidence>
<dbReference type="RefSeq" id="WP_129354936.1">
    <property type="nucleotide sequence ID" value="NZ_CP026538.1"/>
</dbReference>
<keyword evidence="3" id="KW-0822">Tryptophan biosynthesis</keyword>
<feature type="binding site" evidence="3">
    <location>
        <position position="94"/>
    </location>
    <ligand>
        <name>Mg(2+)</name>
        <dbReference type="ChEBI" id="CHEBI:18420"/>
        <label>1</label>
    </ligand>
</feature>
<feature type="domain" description="Glycosyl transferase family 3" evidence="4">
    <location>
        <begin position="77"/>
        <end position="326"/>
    </location>
</feature>
<comment type="pathway">
    <text evidence="3">Amino-acid biosynthesis; L-tryptophan biosynthesis; L-tryptophan from chorismate: step 2/5.</text>
</comment>
<dbReference type="Pfam" id="PF02885">
    <property type="entry name" value="Glycos_trans_3N"/>
    <property type="match status" value="1"/>
</dbReference>
<dbReference type="InterPro" id="IPR000312">
    <property type="entry name" value="Glycosyl_Trfase_fam3"/>
</dbReference>
<comment type="function">
    <text evidence="3">Catalyzes the transfer of the phosphoribosyl group of 5-phosphorylribose-1-pyrophosphate (PRPP) to anthranilate to yield N-(5'-phosphoribosyl)-anthranilate (PRA).</text>
</comment>
<feature type="binding site" evidence="3">
    <location>
        <position position="227"/>
    </location>
    <ligand>
        <name>Mg(2+)</name>
        <dbReference type="ChEBI" id="CHEBI:18420"/>
        <label>2</label>
    </ligand>
</feature>
<proteinExistence type="inferred from homology"/>
<dbReference type="HAMAP" id="MF_00211">
    <property type="entry name" value="TrpD"/>
    <property type="match status" value="1"/>
</dbReference>
<feature type="binding site" evidence="3">
    <location>
        <begin position="110"/>
        <end position="118"/>
    </location>
    <ligand>
        <name>5-phospho-alpha-D-ribose 1-diphosphate</name>
        <dbReference type="ChEBI" id="CHEBI:58017"/>
    </ligand>
</feature>
<dbReference type="AlphaFoldDB" id="A0A4P6HNZ5"/>
<dbReference type="EMBL" id="CP026538">
    <property type="protein sequence ID" value="QAZ68981.1"/>
    <property type="molecule type" value="Genomic_DNA"/>
</dbReference>
<feature type="binding site" evidence="3">
    <location>
        <position position="168"/>
    </location>
    <ligand>
        <name>anthranilate</name>
        <dbReference type="ChEBI" id="CHEBI:16567"/>
        <label>2</label>
    </ligand>
</feature>
<keyword evidence="1 3" id="KW-0328">Glycosyltransferase</keyword>
<keyword evidence="3" id="KW-0479">Metal-binding</keyword>
<feature type="binding site" evidence="3">
    <location>
        <position position="122"/>
    </location>
    <ligand>
        <name>5-phospho-alpha-D-ribose 1-diphosphate</name>
        <dbReference type="ChEBI" id="CHEBI:58017"/>
    </ligand>
</feature>
<keyword evidence="3" id="KW-0057">Aromatic amino acid biosynthesis</keyword>
<name>A0A4P6HNZ5_9BACT</name>
<comment type="catalytic activity">
    <reaction evidence="3">
        <text>N-(5-phospho-beta-D-ribosyl)anthranilate + diphosphate = 5-phospho-alpha-D-ribose 1-diphosphate + anthranilate</text>
        <dbReference type="Rhea" id="RHEA:11768"/>
        <dbReference type="ChEBI" id="CHEBI:16567"/>
        <dbReference type="ChEBI" id="CHEBI:18277"/>
        <dbReference type="ChEBI" id="CHEBI:33019"/>
        <dbReference type="ChEBI" id="CHEBI:58017"/>
        <dbReference type="EC" id="2.4.2.18"/>
    </reaction>
</comment>
<organism evidence="6 7">
    <name type="scientific">Solidesulfovibrio carbinolicus</name>
    <dbReference type="NCBI Taxonomy" id="296842"/>
    <lineage>
        <taxon>Bacteria</taxon>
        <taxon>Pseudomonadati</taxon>
        <taxon>Thermodesulfobacteriota</taxon>
        <taxon>Desulfovibrionia</taxon>
        <taxon>Desulfovibrionales</taxon>
        <taxon>Desulfovibrionaceae</taxon>
        <taxon>Solidesulfovibrio</taxon>
    </lineage>
</organism>
<comment type="subunit">
    <text evidence="3">Homodimer.</text>
</comment>
<feature type="binding site" evidence="3">
    <location>
        <position position="113"/>
    </location>
    <ligand>
        <name>anthranilate</name>
        <dbReference type="ChEBI" id="CHEBI:16567"/>
        <label>1</label>
    </ligand>
</feature>
<feature type="domain" description="Glycosyl transferase family 3 N-terminal" evidence="5">
    <location>
        <begin position="6"/>
        <end position="66"/>
    </location>
</feature>
<evidence type="ECO:0000256" key="3">
    <source>
        <dbReference type="HAMAP-Rule" id="MF_00211"/>
    </source>
</evidence>
<comment type="cofactor">
    <cofactor evidence="3">
        <name>Mg(2+)</name>
        <dbReference type="ChEBI" id="CHEBI:18420"/>
    </cofactor>
    <text evidence="3">Binds 2 magnesium ions per monomer.</text>
</comment>
<dbReference type="Pfam" id="PF00591">
    <property type="entry name" value="Glycos_transf_3"/>
    <property type="match status" value="1"/>
</dbReference>
<dbReference type="GO" id="GO:0000162">
    <property type="term" value="P:L-tryptophan biosynthetic process"/>
    <property type="evidence" value="ECO:0007669"/>
    <property type="project" value="UniProtKB-UniRule"/>
</dbReference>
<dbReference type="EC" id="2.4.2.18" evidence="3"/>
<comment type="similarity">
    <text evidence="3">Belongs to the anthranilate phosphoribosyltransferase family.</text>
</comment>
<evidence type="ECO:0000313" key="7">
    <source>
        <dbReference type="Proteomes" id="UP000293296"/>
    </source>
</evidence>
<feature type="binding site" evidence="3">
    <location>
        <position position="82"/>
    </location>
    <ligand>
        <name>5-phospho-alpha-D-ribose 1-diphosphate</name>
        <dbReference type="ChEBI" id="CHEBI:58017"/>
    </ligand>
</feature>
<reference evidence="6 7" key="1">
    <citation type="submission" date="2018-02" db="EMBL/GenBank/DDBJ databases">
        <title>Genome sequence of Desulfovibrio carbinolicus DSM 3852.</title>
        <authorList>
            <person name="Wilbanks E."/>
            <person name="Skennerton C.T."/>
            <person name="Orphan V.J."/>
        </authorList>
    </citation>
    <scope>NUCLEOTIDE SEQUENCE [LARGE SCALE GENOMIC DNA]</scope>
    <source>
        <strain evidence="6 7">DSM 3852</strain>
    </source>
</reference>
<dbReference type="UniPathway" id="UPA00035">
    <property type="reaction ID" value="UER00041"/>
</dbReference>
<dbReference type="KEGG" id="dcb:C3Y92_17760"/>
<dbReference type="InterPro" id="IPR005940">
    <property type="entry name" value="Anthranilate_Pribosyl_Tfrase"/>
</dbReference>
<protein>
    <recommendedName>
        <fullName evidence="3">Anthranilate phosphoribosyltransferase</fullName>
        <ecNumber evidence="3">2.4.2.18</ecNumber>
    </recommendedName>
</protein>
<evidence type="ECO:0000259" key="4">
    <source>
        <dbReference type="Pfam" id="PF00591"/>
    </source>
</evidence>
<keyword evidence="2 3" id="KW-0808">Transferase</keyword>
<evidence type="ECO:0000256" key="1">
    <source>
        <dbReference type="ARBA" id="ARBA00022676"/>
    </source>
</evidence>
<keyword evidence="3" id="KW-0460">Magnesium</keyword>
<dbReference type="Proteomes" id="UP000293296">
    <property type="component" value="Chromosome"/>
</dbReference>
<dbReference type="Gene3D" id="1.20.970.10">
    <property type="entry name" value="Transferase, Pyrimidine Nucleoside Phosphorylase, Chain C"/>
    <property type="match status" value="1"/>
</dbReference>
<evidence type="ECO:0000313" key="6">
    <source>
        <dbReference type="EMBL" id="QAZ68981.1"/>
    </source>
</evidence>
<accession>A0A4P6HNZ5</accession>
<dbReference type="Gene3D" id="3.40.1030.10">
    <property type="entry name" value="Nucleoside phosphorylase/phosphoribosyltransferase catalytic domain"/>
    <property type="match status" value="1"/>
</dbReference>
<evidence type="ECO:0000259" key="5">
    <source>
        <dbReference type="Pfam" id="PF02885"/>
    </source>
</evidence>
<feature type="binding site" evidence="3">
    <location>
        <position position="82"/>
    </location>
    <ligand>
        <name>anthranilate</name>
        <dbReference type="ChEBI" id="CHEBI:16567"/>
        <label>1</label>
    </ligand>
</feature>
<dbReference type="GO" id="GO:0000287">
    <property type="term" value="F:magnesium ion binding"/>
    <property type="evidence" value="ECO:0007669"/>
    <property type="project" value="UniProtKB-UniRule"/>
</dbReference>
<gene>
    <name evidence="3 6" type="primary">trpD</name>
    <name evidence="6" type="ORF">C3Y92_17760</name>
</gene>
<sequence>MEKHVECLELLAIGKDLPADLATYAFRAMYTGEMPASCVGAFLMGLKTKGEAAVEIAAGVTTALEQARLVEGLTGPRIDTCGTGGDNTCSFNCSTAVALYLAAMGHKVVKHGNRAVSSACGSADAVESLGFPLVVEPDAVAAELDKHNFVFLFAPNYHPAFKRIGPIRKELGARTLFNLMGPLLNPARPTHQILGVPTSRHVPLMAEVLALTGLSRGVVVHGAGGFDELTPFGPADVCWVKDGWLKKERIDPATLGVSESKLGDVVVSGRDEAVAVLQEVLSGKGPQAMLDMVALNLGCALHLLEDGLTLRQGVDKAKDAIAQGAAAAFFKDVFHA</sequence>
<dbReference type="GO" id="GO:0005829">
    <property type="term" value="C:cytosol"/>
    <property type="evidence" value="ECO:0007669"/>
    <property type="project" value="TreeGrafter"/>
</dbReference>
<feature type="binding site" evidence="3">
    <location>
        <position position="228"/>
    </location>
    <ligand>
        <name>Mg(2+)</name>
        <dbReference type="ChEBI" id="CHEBI:18420"/>
        <label>1</label>
    </ligand>
</feature>
<comment type="caution">
    <text evidence="3">Lacks conserved residue(s) required for the propagation of feature annotation.</text>
</comment>
<keyword evidence="7" id="KW-1185">Reference proteome</keyword>
<dbReference type="SUPFAM" id="SSF52418">
    <property type="entry name" value="Nucleoside phosphorylase/phosphoribosyltransferase catalytic domain"/>
    <property type="match status" value="1"/>
</dbReference>
<dbReference type="PANTHER" id="PTHR43285">
    <property type="entry name" value="ANTHRANILATE PHOSPHORIBOSYLTRANSFERASE"/>
    <property type="match status" value="1"/>
</dbReference>
<dbReference type="SUPFAM" id="SSF47648">
    <property type="entry name" value="Nucleoside phosphorylase/phosphoribosyltransferase N-terminal domain"/>
    <property type="match status" value="1"/>
</dbReference>